<dbReference type="InterPro" id="IPR039556">
    <property type="entry name" value="ICL/PEPM"/>
</dbReference>
<dbReference type="EMBL" id="QNTQ01000005">
    <property type="protein sequence ID" value="RBI86319.1"/>
    <property type="molecule type" value="Genomic_DNA"/>
</dbReference>
<dbReference type="SUPFAM" id="SSF51621">
    <property type="entry name" value="Phosphoenolpyruvate/pyruvate domain"/>
    <property type="match status" value="1"/>
</dbReference>
<comment type="caution">
    <text evidence="1">The sequence shown here is derived from an EMBL/GenBank/DDBJ whole genome shotgun (WGS) entry which is preliminary data.</text>
</comment>
<dbReference type="InterPro" id="IPR040442">
    <property type="entry name" value="Pyrv_kinase-like_dom_sf"/>
</dbReference>
<dbReference type="Pfam" id="PF13714">
    <property type="entry name" value="PEP_mutase"/>
    <property type="match status" value="1"/>
</dbReference>
<accession>A0A365UAZ2</accession>
<gene>
    <name evidence="1" type="ORF">DRV85_06110</name>
</gene>
<proteinExistence type="predicted"/>
<name>A0A365UAZ2_9RHOB</name>
<sequence length="291" mass="31422">MADPRLRRIFGSGGFVLAPGVYDMISALIADRAGFDALYVTGYGVAASHLGLPDAGLATYTDMLSRVSAIVEGTTTPVIADADTGYGGLLNVRHTVRGYERAGVTGIQIEDQEFPKKCGHTDGRRVIAADEMVDKIRVALEARDSEDFLVIARTDSRTALGLDEALRRAAAYAEAGADLIFVESPENEGELRRIAAEIDRPLVANMVAGGRTPVLPAEELREIGFALAIHPGLGFLAAGEALRRGYAELKSRGIVTEQPLHDFDAFCRTLGFEDVWDFDRRWADPADRAAE</sequence>
<dbReference type="PANTHER" id="PTHR42905:SF5">
    <property type="entry name" value="CARBOXYVINYL-CARBOXYPHOSPHONATE PHOSPHORYLMUTASE, CHLOROPLASTIC"/>
    <property type="match status" value="1"/>
</dbReference>
<dbReference type="AlphaFoldDB" id="A0A365UAZ2"/>
<dbReference type="Proteomes" id="UP000253370">
    <property type="component" value="Unassembled WGS sequence"/>
</dbReference>
<dbReference type="InterPro" id="IPR015813">
    <property type="entry name" value="Pyrv/PenolPyrv_kinase-like_dom"/>
</dbReference>
<dbReference type="GO" id="GO:0016833">
    <property type="term" value="F:oxo-acid-lyase activity"/>
    <property type="evidence" value="ECO:0007669"/>
    <property type="project" value="UniProtKB-ARBA"/>
</dbReference>
<organism evidence="1 2">
    <name type="scientific">Rhodosalinus halophilus</name>
    <dbReference type="NCBI Taxonomy" id="2259333"/>
    <lineage>
        <taxon>Bacteria</taxon>
        <taxon>Pseudomonadati</taxon>
        <taxon>Pseudomonadota</taxon>
        <taxon>Alphaproteobacteria</taxon>
        <taxon>Rhodobacterales</taxon>
        <taxon>Paracoccaceae</taxon>
        <taxon>Rhodosalinus</taxon>
    </lineage>
</organism>
<dbReference type="PANTHER" id="PTHR42905">
    <property type="entry name" value="PHOSPHOENOLPYRUVATE CARBOXYLASE"/>
    <property type="match status" value="1"/>
</dbReference>
<dbReference type="Gene3D" id="3.20.20.60">
    <property type="entry name" value="Phosphoenolpyruvate-binding domains"/>
    <property type="match status" value="1"/>
</dbReference>
<dbReference type="OrthoDB" id="8629576at2"/>
<evidence type="ECO:0000313" key="2">
    <source>
        <dbReference type="Proteomes" id="UP000253370"/>
    </source>
</evidence>
<dbReference type="RefSeq" id="WP_113288556.1">
    <property type="nucleotide sequence ID" value="NZ_QNTQ01000005.1"/>
</dbReference>
<evidence type="ECO:0000313" key="1">
    <source>
        <dbReference type="EMBL" id="RBI86319.1"/>
    </source>
</evidence>
<dbReference type="CDD" id="cd00377">
    <property type="entry name" value="ICL_PEPM"/>
    <property type="match status" value="1"/>
</dbReference>
<protein>
    <submittedName>
        <fullName evidence="1">Carboxyvinyl-carboxyphosphonate phosphorylmutase</fullName>
    </submittedName>
</protein>
<keyword evidence="2" id="KW-1185">Reference proteome</keyword>
<reference evidence="1 2" key="1">
    <citation type="submission" date="2018-07" db="EMBL/GenBank/DDBJ databases">
        <title>Rhodosalinus sp. strain E84T genomic sequence and assembly.</title>
        <authorList>
            <person name="Liu Z.-W."/>
            <person name="Lu D.-C."/>
        </authorList>
    </citation>
    <scope>NUCLEOTIDE SEQUENCE [LARGE SCALE GENOMIC DNA]</scope>
    <source>
        <strain evidence="1 2">E84</strain>
    </source>
</reference>